<reference evidence="3" key="1">
    <citation type="submission" date="2020-12" db="EMBL/GenBank/DDBJ databases">
        <authorList>
            <person name="Iha C."/>
        </authorList>
    </citation>
    <scope>NUCLEOTIDE SEQUENCE</scope>
</reference>
<sequence>VDYSSNNGWEFWPPLSLDPNASGTFHDSQGWKALRPYHHVYTPANLPRYSPLPPSDDGYWAHGTDALGLEGDSWYATIVNANQWIRKDLSVYTIKASCAEGIPCPSPLPYGGECAGRGTCYREQSSGFPAGSCACETGWGGVGCNTKLVKLNNTEEVSRSLDPSGWDFYEVQVPPGTTTLLVEMRRSSGDPALFLRGFLSGQEPTAVPNANEFAAFADVDSFRARLNYHYRLQTDVDRESYDSPRFYIAVYNNDVHMKEEAKYVLRASWDASRPGSNDSLCPSQCSSRGRCVLLSAHTKPPFECHCDEGEWQAGR</sequence>
<comment type="caution">
    <text evidence="3">The sequence shown here is derived from an EMBL/GenBank/DDBJ whole genome shotgun (WGS) entry which is preliminary data.</text>
</comment>
<dbReference type="OrthoDB" id="541985at2759"/>
<evidence type="ECO:0000313" key="4">
    <source>
        <dbReference type="Proteomes" id="UP000708148"/>
    </source>
</evidence>
<dbReference type="EMBL" id="CAJHUC010003064">
    <property type="protein sequence ID" value="CAD7705272.1"/>
    <property type="molecule type" value="Genomic_DNA"/>
</dbReference>
<keyword evidence="4" id="KW-1185">Reference proteome</keyword>
<accession>A0A8S1JDK7</accession>
<feature type="domain" description="EGF-like" evidence="2">
    <location>
        <begin position="100"/>
        <end position="145"/>
    </location>
</feature>
<evidence type="ECO:0000259" key="2">
    <source>
        <dbReference type="PROSITE" id="PS50026"/>
    </source>
</evidence>
<proteinExistence type="predicted"/>
<dbReference type="PROSITE" id="PS01186">
    <property type="entry name" value="EGF_2"/>
    <property type="match status" value="1"/>
</dbReference>
<name>A0A8S1JDK7_9CHLO</name>
<protein>
    <recommendedName>
        <fullName evidence="2">EGF-like domain-containing protein</fullName>
    </recommendedName>
</protein>
<dbReference type="PROSITE" id="PS50026">
    <property type="entry name" value="EGF_3"/>
    <property type="match status" value="1"/>
</dbReference>
<dbReference type="AlphaFoldDB" id="A0A8S1JDK7"/>
<evidence type="ECO:0000313" key="3">
    <source>
        <dbReference type="EMBL" id="CAD7705272.1"/>
    </source>
</evidence>
<keyword evidence="1" id="KW-0245">EGF-like domain</keyword>
<organism evidence="3 4">
    <name type="scientific">Ostreobium quekettii</name>
    <dbReference type="NCBI Taxonomy" id="121088"/>
    <lineage>
        <taxon>Eukaryota</taxon>
        <taxon>Viridiplantae</taxon>
        <taxon>Chlorophyta</taxon>
        <taxon>core chlorophytes</taxon>
        <taxon>Ulvophyceae</taxon>
        <taxon>TCBD clade</taxon>
        <taxon>Bryopsidales</taxon>
        <taxon>Ostreobineae</taxon>
        <taxon>Ostreobiaceae</taxon>
        <taxon>Ostreobium</taxon>
    </lineage>
</organism>
<dbReference type="Proteomes" id="UP000708148">
    <property type="component" value="Unassembled WGS sequence"/>
</dbReference>
<feature type="non-terminal residue" evidence="3">
    <location>
        <position position="315"/>
    </location>
</feature>
<evidence type="ECO:0000256" key="1">
    <source>
        <dbReference type="PROSITE-ProRule" id="PRU00076"/>
    </source>
</evidence>
<gene>
    <name evidence="3" type="ORF">OSTQU699_LOCUS10627</name>
</gene>
<comment type="caution">
    <text evidence="1">Lacks conserved residue(s) required for the propagation of feature annotation.</text>
</comment>
<dbReference type="InterPro" id="IPR000742">
    <property type="entry name" value="EGF"/>
</dbReference>
<dbReference type="PROSITE" id="PS00022">
    <property type="entry name" value="EGF_1"/>
    <property type="match status" value="1"/>
</dbReference>
<feature type="disulfide bond" evidence="1">
    <location>
        <begin position="135"/>
        <end position="144"/>
    </location>
</feature>
<keyword evidence="1" id="KW-1015">Disulfide bond</keyword>